<protein>
    <submittedName>
        <fullName evidence="1">Uncharacterized protein</fullName>
    </submittedName>
</protein>
<keyword evidence="2" id="KW-1185">Reference proteome</keyword>
<reference evidence="1 2" key="1">
    <citation type="submission" date="2012-08" db="EMBL/GenBank/DDBJ databases">
        <title>Oryza genome evolution.</title>
        <authorList>
            <person name="Wing R.A."/>
        </authorList>
    </citation>
    <scope>NUCLEOTIDE SEQUENCE</scope>
</reference>
<dbReference type="GO" id="GO:0000932">
    <property type="term" value="C:P-body"/>
    <property type="evidence" value="ECO:0007669"/>
    <property type="project" value="TreeGrafter"/>
</dbReference>
<dbReference type="STRING" id="77586.A0A0D9WPI8"/>
<sequence>MDQYLHFWNILLVLGIKTLQSRLPRRRKFFIPKCLGSCLHLQALKTLLIPLMVNIKQQTLRQLIAMYIGLQKQRSTFVSAPIAKEGKRIETSLGRNMEKSIKANIDDMWTHFQEENANHEEAKRERMLSNHNFCKQGYSCYAGELTKERNIFYRREIAIFCLFWFTPAIVSSDVHSSLVNSRAALPLSESFWYKFVNQLDKYLDTKLEATVARQIKTKSFIFLYITY</sequence>
<dbReference type="Proteomes" id="UP000032180">
    <property type="component" value="Chromosome 6"/>
</dbReference>
<dbReference type="HOGENOM" id="CLU_106466_0_0_1"/>
<evidence type="ECO:0000313" key="1">
    <source>
        <dbReference type="EnsemblPlants" id="LPERR06G10320.1"/>
    </source>
</evidence>
<evidence type="ECO:0000313" key="2">
    <source>
        <dbReference type="Proteomes" id="UP000032180"/>
    </source>
</evidence>
<name>A0A0D9WPI8_9ORYZ</name>
<dbReference type="PANTHER" id="PTHR15598">
    <property type="entry name" value="ENHANCER OF MRNA-DECAPPING PROTEIN 4"/>
    <property type="match status" value="1"/>
</dbReference>
<dbReference type="InterPro" id="IPR045152">
    <property type="entry name" value="EDC4-like"/>
</dbReference>
<dbReference type="AlphaFoldDB" id="A0A0D9WPI8"/>
<dbReference type="Gramene" id="LPERR06G10320.1">
    <property type="protein sequence ID" value="LPERR06G10320.1"/>
    <property type="gene ID" value="LPERR06G10320"/>
</dbReference>
<reference evidence="2" key="2">
    <citation type="submission" date="2013-12" db="EMBL/GenBank/DDBJ databases">
        <authorList>
            <person name="Yu Y."/>
            <person name="Lee S."/>
            <person name="de Baynast K."/>
            <person name="Wissotski M."/>
            <person name="Liu L."/>
            <person name="Talag J."/>
            <person name="Goicoechea J."/>
            <person name="Angelova A."/>
            <person name="Jetty R."/>
            <person name="Kudrna D."/>
            <person name="Golser W."/>
            <person name="Rivera L."/>
            <person name="Zhang J."/>
            <person name="Wing R."/>
        </authorList>
    </citation>
    <scope>NUCLEOTIDE SEQUENCE</scope>
</reference>
<dbReference type="PANTHER" id="PTHR15598:SF8">
    <property type="entry name" value="OS06G0300800 PROTEIN"/>
    <property type="match status" value="1"/>
</dbReference>
<dbReference type="GO" id="GO:0031087">
    <property type="term" value="P:deadenylation-independent decapping of nuclear-transcribed mRNA"/>
    <property type="evidence" value="ECO:0007669"/>
    <property type="project" value="InterPro"/>
</dbReference>
<proteinExistence type="predicted"/>
<dbReference type="EnsemblPlants" id="LPERR06G10320.1">
    <property type="protein sequence ID" value="LPERR06G10320.1"/>
    <property type="gene ID" value="LPERR06G10320"/>
</dbReference>
<dbReference type="eggNOG" id="KOG1916">
    <property type="taxonomic scope" value="Eukaryota"/>
</dbReference>
<organism evidence="1 2">
    <name type="scientific">Leersia perrieri</name>
    <dbReference type="NCBI Taxonomy" id="77586"/>
    <lineage>
        <taxon>Eukaryota</taxon>
        <taxon>Viridiplantae</taxon>
        <taxon>Streptophyta</taxon>
        <taxon>Embryophyta</taxon>
        <taxon>Tracheophyta</taxon>
        <taxon>Spermatophyta</taxon>
        <taxon>Magnoliopsida</taxon>
        <taxon>Liliopsida</taxon>
        <taxon>Poales</taxon>
        <taxon>Poaceae</taxon>
        <taxon>BOP clade</taxon>
        <taxon>Oryzoideae</taxon>
        <taxon>Oryzeae</taxon>
        <taxon>Oryzinae</taxon>
        <taxon>Leersia</taxon>
    </lineage>
</organism>
<reference evidence="1" key="3">
    <citation type="submission" date="2015-04" db="UniProtKB">
        <authorList>
            <consortium name="EnsemblPlants"/>
        </authorList>
    </citation>
    <scope>IDENTIFICATION</scope>
</reference>
<accession>A0A0D9WPI8</accession>